<dbReference type="InterPro" id="IPR025139">
    <property type="entry name" value="DUF4062"/>
</dbReference>
<dbReference type="RefSeq" id="WP_186614304.1">
    <property type="nucleotide sequence ID" value="NZ_CP077089.1"/>
</dbReference>
<protein>
    <submittedName>
        <fullName evidence="2">DUF4062 domain-containing protein</fullName>
    </submittedName>
</protein>
<dbReference type="Proteomes" id="UP000646386">
    <property type="component" value="Chromosome"/>
</dbReference>
<gene>
    <name evidence="2" type="ORF">HU718_012400</name>
</gene>
<evidence type="ECO:0000313" key="2">
    <source>
        <dbReference type="EMBL" id="QXI08463.1"/>
    </source>
</evidence>
<keyword evidence="3" id="KW-1185">Reference proteome</keyword>
<dbReference type="Pfam" id="PF13271">
    <property type="entry name" value="DUF4062"/>
    <property type="match status" value="1"/>
</dbReference>
<reference evidence="2 3" key="1">
    <citation type="journal article" date="2020" name="Microorganisms">
        <title>Reliable Identification of Environmental Pseudomonas Isolates Using the rpoD Gene.</title>
        <authorList>
            <consortium name="The Broad Institute Genome Sequencing Platform"/>
            <person name="Girard L."/>
            <person name="Lood C."/>
            <person name="Rokni-Zadeh H."/>
            <person name="van Noort V."/>
            <person name="Lavigne R."/>
            <person name="De Mot R."/>
        </authorList>
    </citation>
    <scope>NUCLEOTIDE SEQUENCE [LARGE SCALE GENOMIC DNA]</scope>
    <source>
        <strain evidence="2 3">ZA 5.3</strain>
    </source>
</reference>
<evidence type="ECO:0000313" key="3">
    <source>
        <dbReference type="Proteomes" id="UP000646386"/>
    </source>
</evidence>
<feature type="domain" description="DUF4062" evidence="1">
    <location>
        <begin position="5"/>
        <end position="90"/>
    </location>
</feature>
<proteinExistence type="predicted"/>
<accession>A0ABX8Q492</accession>
<name>A0ABX8Q492_9PSED</name>
<evidence type="ECO:0000259" key="1">
    <source>
        <dbReference type="Pfam" id="PF13271"/>
    </source>
</evidence>
<dbReference type="EMBL" id="CP077089">
    <property type="protein sequence ID" value="QXI08463.1"/>
    <property type="molecule type" value="Genomic_DNA"/>
</dbReference>
<reference evidence="2 3" key="2">
    <citation type="journal article" date="2021" name="Microorganisms">
        <title>The Ever-Expanding Pseudomonas Genus: Description of 43 New Species and Partition of the Pseudomonas putida Group.</title>
        <authorList>
            <person name="Girard L."/>
            <person name="Lood C."/>
            <person name="Hofte M."/>
            <person name="Vandamme P."/>
            <person name="Rokni-Zadeh H."/>
            <person name="van Noort V."/>
            <person name="Lavigne R."/>
            <person name="De Mot R."/>
        </authorList>
    </citation>
    <scope>NUCLEOTIDE SEQUENCE [LARGE SCALE GENOMIC DNA]</scope>
    <source>
        <strain evidence="2 3">ZA 5.3</strain>
    </source>
</reference>
<sequence>MATPRVFVSSTCYDLKYIRENLKYFIRNIGYEPVLSDDGAVFYDPKKHTHDSCLTEVPNCQLFVLIIGGRFGGEFNGKKTSITNEEYREAIKRKIPIFALIEQAVYSDHFVYTSNKNNKELDRSKISYPSIDKNAPKIFEFIDEVRTQAANNALIPFRDFNDIENYLRQQWAGIMFSFLLQENENARMADTMAHLIEINEKVAFLSRELLNSVGTKESNVLASLYELMIERDSVKALLSTGYKPNPIAILSSESFLDCTTTLGRTITISNDKSFVTSSSGQIQKEYLLKMNKDFKELKDEMIKTIESTGISAQDLIKNQASKLDNNAPVRRLGSD</sequence>
<organism evidence="2 3">
    <name type="scientific">Pseudomonas tensinigenes</name>
    <dbReference type="NCBI Taxonomy" id="2745511"/>
    <lineage>
        <taxon>Bacteria</taxon>
        <taxon>Pseudomonadati</taxon>
        <taxon>Pseudomonadota</taxon>
        <taxon>Gammaproteobacteria</taxon>
        <taxon>Pseudomonadales</taxon>
        <taxon>Pseudomonadaceae</taxon>
        <taxon>Pseudomonas</taxon>
    </lineage>
</organism>